<proteinExistence type="predicted"/>
<comment type="caution">
    <text evidence="1">The sequence shown here is derived from an EMBL/GenBank/DDBJ whole genome shotgun (WGS) entry which is preliminary data.</text>
</comment>
<evidence type="ECO:0000313" key="1">
    <source>
        <dbReference type="EMBL" id="RRH81630.1"/>
    </source>
</evidence>
<dbReference type="AlphaFoldDB" id="A0A3P3E571"/>
<dbReference type="Proteomes" id="UP000273786">
    <property type="component" value="Unassembled WGS sequence"/>
</dbReference>
<organism evidence="1 2">
    <name type="scientific">Mesorhizobium tamadayense</name>
    <dbReference type="NCBI Taxonomy" id="425306"/>
    <lineage>
        <taxon>Bacteria</taxon>
        <taxon>Pseudomonadati</taxon>
        <taxon>Pseudomonadota</taxon>
        <taxon>Alphaproteobacteria</taxon>
        <taxon>Hyphomicrobiales</taxon>
        <taxon>Phyllobacteriaceae</taxon>
        <taxon>Mesorhizobium</taxon>
    </lineage>
</organism>
<protein>
    <submittedName>
        <fullName evidence="1">DUF3085 domain-containing protein</fullName>
    </submittedName>
</protein>
<dbReference type="EMBL" id="RQXT01000212">
    <property type="protein sequence ID" value="RRH81630.1"/>
    <property type="molecule type" value="Genomic_DNA"/>
</dbReference>
<sequence length="32" mass="3669">ERLTPLFDRNSRATHLNVQLSESDISLSLISR</sequence>
<evidence type="ECO:0000313" key="2">
    <source>
        <dbReference type="Proteomes" id="UP000273786"/>
    </source>
</evidence>
<feature type="non-terminal residue" evidence="1">
    <location>
        <position position="1"/>
    </location>
</feature>
<name>A0A3P3E571_9HYPH</name>
<gene>
    <name evidence="1" type="ORF">EH240_37335</name>
</gene>
<keyword evidence="2" id="KW-1185">Reference proteome</keyword>
<reference evidence="1 2" key="1">
    <citation type="submission" date="2018-11" db="EMBL/GenBank/DDBJ databases">
        <title>the genome of Mesorhizobium tamadayense DSM 28320.</title>
        <authorList>
            <person name="Gao J."/>
        </authorList>
    </citation>
    <scope>NUCLEOTIDE SEQUENCE [LARGE SCALE GENOMIC DNA]</scope>
    <source>
        <strain evidence="1 2">DSM 28320</strain>
    </source>
</reference>
<accession>A0A3P3E571</accession>